<evidence type="ECO:0000256" key="4">
    <source>
        <dbReference type="ARBA" id="ARBA00022723"/>
    </source>
</evidence>
<dbReference type="PANTHER" id="PTHR37016:SF3">
    <property type="entry name" value="NEUTRAL PROTEASE 2-RELATED"/>
    <property type="match status" value="1"/>
</dbReference>
<organism evidence="9 10">
    <name type="scientific">Cylindrobasidium torrendii FP15055 ss-10</name>
    <dbReference type="NCBI Taxonomy" id="1314674"/>
    <lineage>
        <taxon>Eukaryota</taxon>
        <taxon>Fungi</taxon>
        <taxon>Dikarya</taxon>
        <taxon>Basidiomycota</taxon>
        <taxon>Agaricomycotina</taxon>
        <taxon>Agaricomycetes</taxon>
        <taxon>Agaricomycetidae</taxon>
        <taxon>Agaricales</taxon>
        <taxon>Marasmiineae</taxon>
        <taxon>Physalacriaceae</taxon>
        <taxon>Cylindrobasidium</taxon>
    </lineage>
</organism>
<dbReference type="SMART" id="SM01351">
    <property type="entry name" value="Aspzincin_M35"/>
    <property type="match status" value="1"/>
</dbReference>
<comment type="cofactor">
    <cofactor evidence="1">
        <name>Zn(2+)</name>
        <dbReference type="ChEBI" id="CHEBI:29105"/>
    </cofactor>
</comment>
<dbReference type="InterPro" id="IPR024079">
    <property type="entry name" value="MetalloPept_cat_dom_sf"/>
</dbReference>
<keyword evidence="6" id="KW-0862">Zinc</keyword>
<dbReference type="GO" id="GO:0004222">
    <property type="term" value="F:metalloendopeptidase activity"/>
    <property type="evidence" value="ECO:0007669"/>
    <property type="project" value="InterPro"/>
</dbReference>
<reference evidence="9 10" key="1">
    <citation type="journal article" date="2015" name="Fungal Genet. Biol.">
        <title>Evolution of novel wood decay mechanisms in Agaricales revealed by the genome sequences of Fistulina hepatica and Cylindrobasidium torrendii.</title>
        <authorList>
            <person name="Floudas D."/>
            <person name="Held B.W."/>
            <person name="Riley R."/>
            <person name="Nagy L.G."/>
            <person name="Koehler G."/>
            <person name="Ransdell A.S."/>
            <person name="Younus H."/>
            <person name="Chow J."/>
            <person name="Chiniquy J."/>
            <person name="Lipzen A."/>
            <person name="Tritt A."/>
            <person name="Sun H."/>
            <person name="Haridas S."/>
            <person name="LaButti K."/>
            <person name="Ohm R.A."/>
            <person name="Kues U."/>
            <person name="Blanchette R.A."/>
            <person name="Grigoriev I.V."/>
            <person name="Minto R.E."/>
            <person name="Hibbett D.S."/>
        </authorList>
    </citation>
    <scope>NUCLEOTIDE SEQUENCE [LARGE SCALE GENOMIC DNA]</scope>
    <source>
        <strain evidence="9 10">FP15055 ss-10</strain>
    </source>
</reference>
<dbReference type="OrthoDB" id="412874at2759"/>
<evidence type="ECO:0000256" key="6">
    <source>
        <dbReference type="ARBA" id="ARBA00022833"/>
    </source>
</evidence>
<evidence type="ECO:0000259" key="8">
    <source>
        <dbReference type="SMART" id="SM01351"/>
    </source>
</evidence>
<dbReference type="InterPro" id="IPR029463">
    <property type="entry name" value="Lys_MEP"/>
</dbReference>
<dbReference type="Proteomes" id="UP000054007">
    <property type="component" value="Unassembled WGS sequence"/>
</dbReference>
<dbReference type="Pfam" id="PF14521">
    <property type="entry name" value="Aspzincin_M35"/>
    <property type="match status" value="1"/>
</dbReference>
<gene>
    <name evidence="9" type="ORF">CYLTODRAFT_471185</name>
</gene>
<evidence type="ECO:0000256" key="3">
    <source>
        <dbReference type="ARBA" id="ARBA00022670"/>
    </source>
</evidence>
<dbReference type="Gene3D" id="3.40.390.10">
    <property type="entry name" value="Collagenase (Catalytic Domain)"/>
    <property type="match status" value="1"/>
</dbReference>
<keyword evidence="3" id="KW-0645">Protease</keyword>
<proteinExistence type="inferred from homology"/>
<dbReference type="SUPFAM" id="SSF55486">
    <property type="entry name" value="Metalloproteases ('zincins'), catalytic domain"/>
    <property type="match status" value="1"/>
</dbReference>
<evidence type="ECO:0000256" key="2">
    <source>
        <dbReference type="ARBA" id="ARBA00010279"/>
    </source>
</evidence>
<dbReference type="InterPro" id="IPR050414">
    <property type="entry name" value="Fungal_M35_metalloproteases"/>
</dbReference>
<evidence type="ECO:0000313" key="9">
    <source>
        <dbReference type="EMBL" id="KIY71312.1"/>
    </source>
</evidence>
<protein>
    <submittedName>
        <fullName evidence="9">Zincin</fullName>
    </submittedName>
</protein>
<accession>A0A0D7BLJ2</accession>
<dbReference type="AlphaFoldDB" id="A0A0D7BLJ2"/>
<keyword evidence="5" id="KW-0378">Hydrolase</keyword>
<feature type="domain" description="Lysine-specific metallo-endopeptidase" evidence="8">
    <location>
        <begin position="125"/>
        <end position="222"/>
    </location>
</feature>
<dbReference type="STRING" id="1314674.A0A0D7BLJ2"/>
<keyword evidence="4" id="KW-0479">Metal-binding</keyword>
<evidence type="ECO:0000256" key="5">
    <source>
        <dbReference type="ARBA" id="ARBA00022801"/>
    </source>
</evidence>
<dbReference type="GO" id="GO:0046872">
    <property type="term" value="F:metal ion binding"/>
    <property type="evidence" value="ECO:0007669"/>
    <property type="project" value="UniProtKB-KW"/>
</dbReference>
<evidence type="ECO:0000313" key="10">
    <source>
        <dbReference type="Proteomes" id="UP000054007"/>
    </source>
</evidence>
<dbReference type="PANTHER" id="PTHR37016">
    <property type="match status" value="1"/>
</dbReference>
<evidence type="ECO:0000256" key="7">
    <source>
        <dbReference type="ARBA" id="ARBA00023049"/>
    </source>
</evidence>
<name>A0A0D7BLJ2_9AGAR</name>
<sequence>MVKYCAETAAARGAYTSLAPGESVTVSHDLGAAYHFTPSIGGVSTYKIAPSSNVFHIVDDAGMVSTMKAKTNTSYALKLSGVLSVARPASQKGAFKKFKGCSSSQKNTIQTAASSANTYASRSLSYLEEIDGSTKRYKYWFGAYSSGRKGTVQSHYSRIAWYDYTRDYAYDCSTCDRAEAFAYVYPSSFGTIYLCPQFWEAPNTGPGQTRARATPSFTRHVAFRHHWRNQRPCLRAVWWR</sequence>
<keyword evidence="10" id="KW-1185">Reference proteome</keyword>
<dbReference type="GO" id="GO:0006508">
    <property type="term" value="P:proteolysis"/>
    <property type="evidence" value="ECO:0007669"/>
    <property type="project" value="UniProtKB-KW"/>
</dbReference>
<comment type="similarity">
    <text evidence="2">Belongs to the peptidase M35 family.</text>
</comment>
<evidence type="ECO:0000256" key="1">
    <source>
        <dbReference type="ARBA" id="ARBA00001947"/>
    </source>
</evidence>
<keyword evidence="7" id="KW-0482">Metalloprotease</keyword>
<dbReference type="EMBL" id="KN880456">
    <property type="protein sequence ID" value="KIY71312.1"/>
    <property type="molecule type" value="Genomic_DNA"/>
</dbReference>